<protein>
    <submittedName>
        <fullName evidence="1">Uncharacterized protein</fullName>
    </submittedName>
</protein>
<evidence type="ECO:0000313" key="2">
    <source>
        <dbReference type="Proteomes" id="UP000076603"/>
    </source>
</evidence>
<gene>
    <name evidence="1" type="ORF">CLMAG_44730</name>
</gene>
<name>A0A162RJ82_9CLOT</name>
<reference evidence="1 2" key="1">
    <citation type="submission" date="2016-04" db="EMBL/GenBank/DDBJ databases">
        <title>Genome sequence of Clostridium magnum DSM 2767.</title>
        <authorList>
            <person name="Poehlein A."/>
            <person name="Uhlig R."/>
            <person name="Fischer R."/>
            <person name="Bahl H."/>
            <person name="Daniel R."/>
        </authorList>
    </citation>
    <scope>NUCLEOTIDE SEQUENCE [LARGE SCALE GENOMIC DNA]</scope>
    <source>
        <strain evidence="1 2">DSM 2767</strain>
    </source>
</reference>
<dbReference type="AlphaFoldDB" id="A0A162RJ82"/>
<dbReference type="Proteomes" id="UP000076603">
    <property type="component" value="Unassembled WGS sequence"/>
</dbReference>
<proteinExistence type="predicted"/>
<accession>A0A162RJ82</accession>
<comment type="caution">
    <text evidence="1">The sequence shown here is derived from an EMBL/GenBank/DDBJ whole genome shotgun (WGS) entry which is preliminary data.</text>
</comment>
<evidence type="ECO:0000313" key="1">
    <source>
        <dbReference type="EMBL" id="KZL89989.1"/>
    </source>
</evidence>
<organism evidence="1 2">
    <name type="scientific">Clostridium magnum DSM 2767</name>
    <dbReference type="NCBI Taxonomy" id="1121326"/>
    <lineage>
        <taxon>Bacteria</taxon>
        <taxon>Bacillati</taxon>
        <taxon>Bacillota</taxon>
        <taxon>Clostridia</taxon>
        <taxon>Eubacteriales</taxon>
        <taxon>Clostridiaceae</taxon>
        <taxon>Clostridium</taxon>
    </lineage>
</organism>
<sequence length="71" mass="7923">MLTVDDLGVFEKPPDLKSPVDDLLVVEELEELGELLDLVVLLDDFGVEKLPDLKLPPELRPPPLLLAYTMV</sequence>
<dbReference type="EMBL" id="LWAE01000006">
    <property type="protein sequence ID" value="KZL89989.1"/>
    <property type="molecule type" value="Genomic_DNA"/>
</dbReference>
<keyword evidence="2" id="KW-1185">Reference proteome</keyword>